<evidence type="ECO:0000259" key="2">
    <source>
        <dbReference type="PROSITE" id="PS50110"/>
    </source>
</evidence>
<name>A0A6V8MQU7_9BACT</name>
<dbReference type="EMBL" id="BLXY01000001">
    <property type="protein sequence ID" value="GFO62302.1"/>
    <property type="molecule type" value="Genomic_DNA"/>
</dbReference>
<dbReference type="Gene3D" id="3.40.50.2300">
    <property type="match status" value="1"/>
</dbReference>
<evidence type="ECO:0000313" key="3">
    <source>
        <dbReference type="EMBL" id="GFO62302.1"/>
    </source>
</evidence>
<protein>
    <submittedName>
        <fullName evidence="3">Response regulator</fullName>
    </submittedName>
</protein>
<dbReference type="InterPro" id="IPR052048">
    <property type="entry name" value="ST_Response_Regulator"/>
</dbReference>
<dbReference type="PANTHER" id="PTHR43228:SF1">
    <property type="entry name" value="TWO-COMPONENT RESPONSE REGULATOR ARR22"/>
    <property type="match status" value="1"/>
</dbReference>
<feature type="domain" description="Response regulatory" evidence="2">
    <location>
        <begin position="7"/>
        <end position="122"/>
    </location>
</feature>
<reference evidence="4" key="3">
    <citation type="submission" date="2022-04" db="EMBL/GenBank/DDBJ databases">
        <authorList>
            <person name="Liu G."/>
        </authorList>
    </citation>
    <scope>NUCLEOTIDE SEQUENCE</scope>
    <source>
        <strain evidence="4">RG22</strain>
    </source>
</reference>
<keyword evidence="6" id="KW-1185">Reference proteome</keyword>
<evidence type="ECO:0000313" key="6">
    <source>
        <dbReference type="Proteomes" id="UP000831485"/>
    </source>
</evidence>
<dbReference type="PROSITE" id="PS50110">
    <property type="entry name" value="RESPONSE_REGULATORY"/>
    <property type="match status" value="1"/>
</dbReference>
<dbReference type="Pfam" id="PF00072">
    <property type="entry name" value="Response_reg"/>
    <property type="match status" value="1"/>
</dbReference>
<dbReference type="InterPro" id="IPR001789">
    <property type="entry name" value="Sig_transdc_resp-reg_receiver"/>
</dbReference>
<reference evidence="5" key="1">
    <citation type="submission" date="2020-06" db="EMBL/GenBank/DDBJ databases">
        <title>Draft genomic sequecing of Geomonas sp. Red736.</title>
        <authorList>
            <person name="Itoh H."/>
            <person name="Xu Z.X."/>
            <person name="Ushijima N."/>
            <person name="Masuda Y."/>
            <person name="Shiratori Y."/>
            <person name="Senoo K."/>
        </authorList>
    </citation>
    <scope>NUCLEOTIDE SEQUENCE [LARGE SCALE GENOMIC DNA]</scope>
    <source>
        <strain evidence="5">Red736</strain>
    </source>
</reference>
<keyword evidence="1" id="KW-0597">Phosphoprotein</keyword>
<gene>
    <name evidence="3" type="primary">cheY44H_1</name>
    <name evidence="3" type="ORF">GMPD_02210</name>
    <name evidence="4" type="ORF">M1B72_22085</name>
</gene>
<evidence type="ECO:0000313" key="4">
    <source>
        <dbReference type="EMBL" id="UPU36091.1"/>
    </source>
</evidence>
<dbReference type="InterPro" id="IPR011006">
    <property type="entry name" value="CheY-like_superfamily"/>
</dbReference>
<dbReference type="EMBL" id="CP096574">
    <property type="protein sequence ID" value="UPU36091.1"/>
    <property type="molecule type" value="Genomic_DNA"/>
</dbReference>
<dbReference type="SMART" id="SM00448">
    <property type="entry name" value="REC"/>
    <property type="match status" value="1"/>
</dbReference>
<organism evidence="3 5">
    <name type="scientific">Geomonas paludis</name>
    <dbReference type="NCBI Taxonomy" id="2740185"/>
    <lineage>
        <taxon>Bacteria</taxon>
        <taxon>Pseudomonadati</taxon>
        <taxon>Thermodesulfobacteriota</taxon>
        <taxon>Desulfuromonadia</taxon>
        <taxon>Geobacterales</taxon>
        <taxon>Geobacteraceae</taxon>
        <taxon>Geomonas</taxon>
    </lineage>
</organism>
<accession>A0A6V8MQU7</accession>
<dbReference type="SUPFAM" id="SSF52172">
    <property type="entry name" value="CheY-like"/>
    <property type="match status" value="1"/>
</dbReference>
<dbReference type="AlphaFoldDB" id="A0A6V8MQU7"/>
<dbReference type="Proteomes" id="UP000831485">
    <property type="component" value="Chromosome"/>
</dbReference>
<dbReference type="GO" id="GO:0000160">
    <property type="term" value="P:phosphorelay signal transduction system"/>
    <property type="evidence" value="ECO:0007669"/>
    <property type="project" value="InterPro"/>
</dbReference>
<sequence length="125" mass="13804">MALKDVRILIVDDEKFYRDSLRDILGRIGFTVVAEAADGIEAVRMFLTHRPHIVIMDVYMPVKNGIDATREMVALNKNANVLTSSASDCPSDTNAVLKVGAKAILKKPFEPREIYDTIKQVLGGS</sequence>
<reference evidence="3" key="2">
    <citation type="journal article" date="2021" name="Int. J. Syst. Evol. Microbiol.">
        <title>Geomonas silvestris sp. nov., Geomonas paludis sp. nov. and Geomonas limicola sp. nov., isolated from terrestrial environments, and emended description of the genus Geomonas.</title>
        <authorList>
            <person name="Itoh H."/>
            <person name="Xu Z."/>
            <person name="Masuda Y."/>
            <person name="Ushijima N."/>
            <person name="Hayakawa C."/>
            <person name="Shiratori Y."/>
            <person name="Senoo K."/>
        </authorList>
    </citation>
    <scope>NUCLEOTIDE SEQUENCE</scope>
    <source>
        <strain evidence="3">Red736</strain>
    </source>
</reference>
<evidence type="ECO:0000256" key="1">
    <source>
        <dbReference type="PROSITE-ProRule" id="PRU00169"/>
    </source>
</evidence>
<dbReference type="PANTHER" id="PTHR43228">
    <property type="entry name" value="TWO-COMPONENT RESPONSE REGULATOR"/>
    <property type="match status" value="1"/>
</dbReference>
<feature type="modified residue" description="4-aspartylphosphate" evidence="1">
    <location>
        <position position="57"/>
    </location>
</feature>
<dbReference type="RefSeq" id="WP_183344202.1">
    <property type="nucleotide sequence ID" value="NZ_BLXY01000001.1"/>
</dbReference>
<dbReference type="Proteomes" id="UP000568888">
    <property type="component" value="Unassembled WGS sequence"/>
</dbReference>
<evidence type="ECO:0000313" key="5">
    <source>
        <dbReference type="Proteomes" id="UP000568888"/>
    </source>
</evidence>
<proteinExistence type="predicted"/>